<evidence type="ECO:0000256" key="8">
    <source>
        <dbReference type="ARBA" id="ARBA00034078"/>
    </source>
</evidence>
<name>A0ABW0Q4R3_9BURK</name>
<comment type="similarity">
    <text evidence="1">Belongs to the 2Fe2S plant-type ferredoxin family.</text>
</comment>
<dbReference type="PROSITE" id="PS51085">
    <property type="entry name" value="2FE2S_FER_2"/>
    <property type="match status" value="1"/>
</dbReference>
<comment type="cofactor">
    <cofactor evidence="8">
        <name>[2Fe-2S] cluster</name>
        <dbReference type="ChEBI" id="CHEBI:190135"/>
    </cofactor>
</comment>
<feature type="domain" description="2Fe-2S ferredoxin-type" evidence="9">
    <location>
        <begin position="24"/>
        <end position="111"/>
    </location>
</feature>
<evidence type="ECO:0000256" key="4">
    <source>
        <dbReference type="ARBA" id="ARBA00022723"/>
    </source>
</evidence>
<evidence type="ECO:0000313" key="11">
    <source>
        <dbReference type="Proteomes" id="UP001596084"/>
    </source>
</evidence>
<organism evidence="10 11">
    <name type="scientific">Polaromonas jejuensis</name>
    <dbReference type="NCBI Taxonomy" id="457502"/>
    <lineage>
        <taxon>Bacteria</taxon>
        <taxon>Pseudomonadati</taxon>
        <taxon>Pseudomonadota</taxon>
        <taxon>Betaproteobacteria</taxon>
        <taxon>Burkholderiales</taxon>
        <taxon>Comamonadaceae</taxon>
        <taxon>Polaromonas</taxon>
    </lineage>
</organism>
<evidence type="ECO:0000256" key="1">
    <source>
        <dbReference type="ARBA" id="ARBA00007874"/>
    </source>
</evidence>
<dbReference type="CDD" id="cd00207">
    <property type="entry name" value="fer2"/>
    <property type="match status" value="1"/>
</dbReference>
<sequence>MPPARNPVSLPLPSPPENAASPVFSARVEPDGFRFEAPASQPLLQAAELAGLALANSCRNGTCRTCICQLSKGQVVYRIEWPGLSAEEKQAGYILPCVAYPLSDVVIERSL</sequence>
<evidence type="ECO:0000256" key="6">
    <source>
        <dbReference type="ARBA" id="ARBA00023004"/>
    </source>
</evidence>
<dbReference type="EMBL" id="JBHSMX010000003">
    <property type="protein sequence ID" value="MFC5519565.1"/>
    <property type="molecule type" value="Genomic_DNA"/>
</dbReference>
<comment type="caution">
    <text evidence="10">The sequence shown here is derived from an EMBL/GenBank/DDBJ whole genome shotgun (WGS) entry which is preliminary data.</text>
</comment>
<evidence type="ECO:0000256" key="2">
    <source>
        <dbReference type="ARBA" id="ARBA00022448"/>
    </source>
</evidence>
<keyword evidence="7" id="KW-0411">Iron-sulfur</keyword>
<proteinExistence type="inferred from homology"/>
<evidence type="ECO:0000256" key="5">
    <source>
        <dbReference type="ARBA" id="ARBA00022982"/>
    </source>
</evidence>
<dbReference type="RefSeq" id="WP_084389338.1">
    <property type="nucleotide sequence ID" value="NZ_JBHSMX010000003.1"/>
</dbReference>
<reference evidence="11" key="1">
    <citation type="journal article" date="2019" name="Int. J. Syst. Evol. Microbiol.">
        <title>The Global Catalogue of Microorganisms (GCM) 10K type strain sequencing project: providing services to taxonomists for standard genome sequencing and annotation.</title>
        <authorList>
            <consortium name="The Broad Institute Genomics Platform"/>
            <consortium name="The Broad Institute Genome Sequencing Center for Infectious Disease"/>
            <person name="Wu L."/>
            <person name="Ma J."/>
        </authorList>
    </citation>
    <scope>NUCLEOTIDE SEQUENCE [LARGE SCALE GENOMIC DNA]</scope>
    <source>
        <strain evidence="11">CGMCC 4.7277</strain>
    </source>
</reference>
<evidence type="ECO:0000313" key="10">
    <source>
        <dbReference type="EMBL" id="MFC5519565.1"/>
    </source>
</evidence>
<keyword evidence="4" id="KW-0479">Metal-binding</keyword>
<keyword evidence="5" id="KW-0249">Electron transport</keyword>
<dbReference type="InterPro" id="IPR036010">
    <property type="entry name" value="2Fe-2S_ferredoxin-like_sf"/>
</dbReference>
<evidence type="ECO:0000256" key="3">
    <source>
        <dbReference type="ARBA" id="ARBA00022714"/>
    </source>
</evidence>
<keyword evidence="11" id="KW-1185">Reference proteome</keyword>
<dbReference type="Gene3D" id="3.10.20.30">
    <property type="match status" value="1"/>
</dbReference>
<evidence type="ECO:0000256" key="7">
    <source>
        <dbReference type="ARBA" id="ARBA00023014"/>
    </source>
</evidence>
<evidence type="ECO:0000259" key="9">
    <source>
        <dbReference type="PROSITE" id="PS51085"/>
    </source>
</evidence>
<dbReference type="PANTHER" id="PTHR43112:SF10">
    <property type="entry name" value="FERREDOXIN C 2, CHLOROPLASTIC"/>
    <property type="match status" value="1"/>
</dbReference>
<dbReference type="InterPro" id="IPR012675">
    <property type="entry name" value="Beta-grasp_dom_sf"/>
</dbReference>
<gene>
    <name evidence="10" type="ORF">ACFPP7_01370</name>
</gene>
<dbReference type="Pfam" id="PF00111">
    <property type="entry name" value="Fer2"/>
    <property type="match status" value="1"/>
</dbReference>
<dbReference type="InterPro" id="IPR001041">
    <property type="entry name" value="2Fe-2S_ferredoxin-type"/>
</dbReference>
<protein>
    <submittedName>
        <fullName evidence="10">2Fe-2S iron-sulfur cluster-binding protein</fullName>
    </submittedName>
</protein>
<dbReference type="PANTHER" id="PTHR43112">
    <property type="entry name" value="FERREDOXIN"/>
    <property type="match status" value="1"/>
</dbReference>
<dbReference type="SUPFAM" id="SSF54292">
    <property type="entry name" value="2Fe-2S ferredoxin-like"/>
    <property type="match status" value="1"/>
</dbReference>
<keyword evidence="3" id="KW-0001">2Fe-2S</keyword>
<accession>A0ABW0Q4R3</accession>
<keyword evidence="6" id="KW-0408">Iron</keyword>
<keyword evidence="2" id="KW-0813">Transport</keyword>
<dbReference type="Proteomes" id="UP001596084">
    <property type="component" value="Unassembled WGS sequence"/>
</dbReference>